<dbReference type="EMBL" id="FZOJ01000031">
    <property type="protein sequence ID" value="SNS98274.1"/>
    <property type="molecule type" value="Genomic_DNA"/>
</dbReference>
<proteinExistence type="inferred from homology"/>
<feature type="modified residue" description="N6-(pyridoxal phosphate)lysine" evidence="11">
    <location>
        <position position="43"/>
    </location>
</feature>
<dbReference type="Pfam" id="PF00291">
    <property type="entry name" value="PALP"/>
    <property type="match status" value="1"/>
</dbReference>
<evidence type="ECO:0000256" key="2">
    <source>
        <dbReference type="ARBA" id="ARBA00004962"/>
    </source>
</evidence>
<evidence type="ECO:0000256" key="1">
    <source>
        <dbReference type="ARBA" id="ARBA00001933"/>
    </source>
</evidence>
<evidence type="ECO:0000256" key="4">
    <source>
        <dbReference type="ARBA" id="ARBA00012681"/>
    </source>
</evidence>
<feature type="binding site" evidence="10">
    <location>
        <begin position="176"/>
        <end position="180"/>
    </location>
    <ligand>
        <name>pyridoxal 5'-phosphate</name>
        <dbReference type="ChEBI" id="CHEBI:597326"/>
    </ligand>
</feature>
<dbReference type="AlphaFoldDB" id="A0A239J0V1"/>
<evidence type="ECO:0000256" key="10">
    <source>
        <dbReference type="PIRSR" id="PIRSR605856-50"/>
    </source>
</evidence>
<dbReference type="InterPro" id="IPR036052">
    <property type="entry name" value="TrpB-like_PALP_sf"/>
</dbReference>
<evidence type="ECO:0000256" key="5">
    <source>
        <dbReference type="ARBA" id="ARBA00022605"/>
    </source>
</evidence>
<reference evidence="15" key="1">
    <citation type="submission" date="2017-06" db="EMBL/GenBank/DDBJ databases">
        <authorList>
            <person name="Varghese N."/>
            <person name="Submissions S."/>
        </authorList>
    </citation>
    <scope>NUCLEOTIDE SEQUENCE [LARGE SCALE GENOMIC DNA]</scope>
    <source>
        <strain evidence="15">SCA</strain>
    </source>
</reference>
<dbReference type="NCBIfam" id="TIGR01139">
    <property type="entry name" value="cysK"/>
    <property type="match status" value="1"/>
</dbReference>
<dbReference type="InterPro" id="IPR001926">
    <property type="entry name" value="TrpB-like_PALP"/>
</dbReference>
<feature type="binding site" evidence="10">
    <location>
        <position position="73"/>
    </location>
    <ligand>
        <name>pyridoxal 5'-phosphate</name>
        <dbReference type="ChEBI" id="CHEBI:597326"/>
    </ligand>
</feature>
<evidence type="ECO:0000313" key="14">
    <source>
        <dbReference type="EMBL" id="SNS98274.1"/>
    </source>
</evidence>
<evidence type="ECO:0000313" key="15">
    <source>
        <dbReference type="Proteomes" id="UP000198304"/>
    </source>
</evidence>
<evidence type="ECO:0000256" key="9">
    <source>
        <dbReference type="ARBA" id="ARBA00047931"/>
    </source>
</evidence>
<keyword evidence="15" id="KW-1185">Reference proteome</keyword>
<dbReference type="SUPFAM" id="SSF53686">
    <property type="entry name" value="Tryptophan synthase beta subunit-like PLP-dependent enzymes"/>
    <property type="match status" value="1"/>
</dbReference>
<evidence type="ECO:0000256" key="11">
    <source>
        <dbReference type="PIRSR" id="PIRSR605856-51"/>
    </source>
</evidence>
<dbReference type="PROSITE" id="PS00901">
    <property type="entry name" value="CYS_SYNTHASE"/>
    <property type="match status" value="1"/>
</dbReference>
<dbReference type="CDD" id="cd01561">
    <property type="entry name" value="CBS_like"/>
    <property type="match status" value="1"/>
</dbReference>
<evidence type="ECO:0000256" key="8">
    <source>
        <dbReference type="ARBA" id="ARBA00023192"/>
    </source>
</evidence>
<dbReference type="EC" id="2.5.1.47" evidence="4 12"/>
<comment type="pathway">
    <text evidence="2">Amino-acid biosynthesis; L-cysteine biosynthesis; L-cysteine from L-serine: step 2/2.</text>
</comment>
<dbReference type="InterPro" id="IPR001216">
    <property type="entry name" value="P-phosphate_BS"/>
</dbReference>
<comment type="catalytic activity">
    <reaction evidence="9 12">
        <text>O-acetyl-L-serine + hydrogen sulfide = L-cysteine + acetate</text>
        <dbReference type="Rhea" id="RHEA:14829"/>
        <dbReference type="ChEBI" id="CHEBI:29919"/>
        <dbReference type="ChEBI" id="CHEBI:30089"/>
        <dbReference type="ChEBI" id="CHEBI:35235"/>
        <dbReference type="ChEBI" id="CHEBI:58340"/>
        <dbReference type="EC" id="2.5.1.47"/>
    </reaction>
</comment>
<organism evidence="14 15">
    <name type="scientific">Anaerovirgula multivorans</name>
    <dbReference type="NCBI Taxonomy" id="312168"/>
    <lineage>
        <taxon>Bacteria</taxon>
        <taxon>Bacillati</taxon>
        <taxon>Bacillota</taxon>
        <taxon>Clostridia</taxon>
        <taxon>Peptostreptococcales</taxon>
        <taxon>Natronincolaceae</taxon>
        <taxon>Anaerovirgula</taxon>
    </lineage>
</organism>
<name>A0A239J0V1_9FIRM</name>
<evidence type="ECO:0000256" key="12">
    <source>
        <dbReference type="RuleBase" id="RU003985"/>
    </source>
</evidence>
<comment type="cofactor">
    <cofactor evidence="1 10 12">
        <name>pyridoxal 5'-phosphate</name>
        <dbReference type="ChEBI" id="CHEBI:597326"/>
    </cofactor>
</comment>
<keyword evidence="8 12" id="KW-0198">Cysteine biosynthesis</keyword>
<dbReference type="Proteomes" id="UP000198304">
    <property type="component" value="Unassembled WGS sequence"/>
</dbReference>
<dbReference type="RefSeq" id="WP_089284782.1">
    <property type="nucleotide sequence ID" value="NZ_FZOJ01000031.1"/>
</dbReference>
<dbReference type="GO" id="GO:0004124">
    <property type="term" value="F:cysteine synthase activity"/>
    <property type="evidence" value="ECO:0007669"/>
    <property type="project" value="UniProtKB-UniRule"/>
</dbReference>
<dbReference type="OrthoDB" id="9808024at2"/>
<protein>
    <recommendedName>
        <fullName evidence="4 12">Cysteine synthase</fullName>
        <ecNumber evidence="4 12">2.5.1.47</ecNumber>
    </recommendedName>
</protein>
<dbReference type="InterPro" id="IPR050214">
    <property type="entry name" value="Cys_Synth/Cystath_Beta-Synth"/>
</dbReference>
<feature type="binding site" evidence="10">
    <location>
        <position position="264"/>
    </location>
    <ligand>
        <name>pyridoxal 5'-phosphate</name>
        <dbReference type="ChEBI" id="CHEBI:597326"/>
    </ligand>
</feature>
<evidence type="ECO:0000259" key="13">
    <source>
        <dbReference type="Pfam" id="PF00291"/>
    </source>
</evidence>
<dbReference type="GO" id="GO:0006535">
    <property type="term" value="P:cysteine biosynthetic process from serine"/>
    <property type="evidence" value="ECO:0007669"/>
    <property type="project" value="UniProtKB-UniRule"/>
</dbReference>
<evidence type="ECO:0000256" key="6">
    <source>
        <dbReference type="ARBA" id="ARBA00022679"/>
    </source>
</evidence>
<keyword evidence="7 10" id="KW-0663">Pyridoxal phosphate</keyword>
<keyword evidence="5 12" id="KW-0028">Amino-acid biosynthesis</keyword>
<sequence length="304" mass="32377">MLYDNILQTIGNTPTIKLNNMAEDDAAEVYLKLEMFNPGGSVKDRIALNMIEDAEKKGLIKQGDTIIEPTSGNTGIGLALTAATKGYNLILTMPESMSLERRKLLKAYGAEIILTKAPLGMKGAIEKAMELVEEKGYLMLQQFENPANPDAHRKTTSQEILKDFGEDLHAFVAGIGTGGTITGVGEILKESLSGLRVIGVEPEESAVLSGGEAGAHMIQGIGAGFIPKTLNVNVYDEIIQVSNKAAIETAKKLGKKEGILAGISAGANLYAALQVAKKLGKGKKVLTIISDTGERYLSTILFND</sequence>
<gene>
    <name evidence="14" type="ORF">SAMN05446037_103142</name>
</gene>
<dbReference type="NCBIfam" id="TIGR01136">
    <property type="entry name" value="cysKM"/>
    <property type="match status" value="1"/>
</dbReference>
<dbReference type="InterPro" id="IPR005859">
    <property type="entry name" value="CysK"/>
</dbReference>
<dbReference type="Gene3D" id="3.40.50.1100">
    <property type="match status" value="2"/>
</dbReference>
<accession>A0A239J0V1</accession>
<dbReference type="FunFam" id="3.40.50.1100:FF:000006">
    <property type="entry name" value="Cysteine synthase"/>
    <property type="match status" value="1"/>
</dbReference>
<dbReference type="PANTHER" id="PTHR10314">
    <property type="entry name" value="CYSTATHIONINE BETA-SYNTHASE"/>
    <property type="match status" value="1"/>
</dbReference>
<dbReference type="UniPathway" id="UPA00136">
    <property type="reaction ID" value="UER00200"/>
</dbReference>
<comment type="similarity">
    <text evidence="3 12">Belongs to the cysteine synthase/cystathionine beta-synthase family.</text>
</comment>
<dbReference type="InterPro" id="IPR005856">
    <property type="entry name" value="Cys_synth"/>
</dbReference>
<feature type="domain" description="Tryptophan synthase beta chain-like PALP" evidence="13">
    <location>
        <begin position="6"/>
        <end position="291"/>
    </location>
</feature>
<evidence type="ECO:0000256" key="3">
    <source>
        <dbReference type="ARBA" id="ARBA00007103"/>
    </source>
</evidence>
<keyword evidence="6 12" id="KW-0808">Transferase</keyword>
<evidence type="ECO:0000256" key="7">
    <source>
        <dbReference type="ARBA" id="ARBA00022898"/>
    </source>
</evidence>